<keyword evidence="1" id="KW-0812">Transmembrane</keyword>
<protein>
    <submittedName>
        <fullName evidence="2">Uncharacterized protein</fullName>
    </submittedName>
</protein>
<evidence type="ECO:0000313" key="3">
    <source>
        <dbReference type="Proteomes" id="UP000663852"/>
    </source>
</evidence>
<reference evidence="2" key="1">
    <citation type="submission" date="2021-02" db="EMBL/GenBank/DDBJ databases">
        <authorList>
            <person name="Nowell W R."/>
        </authorList>
    </citation>
    <scope>NUCLEOTIDE SEQUENCE</scope>
</reference>
<sequence length="74" mass="8746">MNHDCARVQQTQFCQHFLVLWHMVNLELPPSSLYLLIINSISVCTALMMMMLFHFSEQVKTSAYDHIKKLWIGY</sequence>
<organism evidence="2 3">
    <name type="scientific">Adineta ricciae</name>
    <name type="common">Rotifer</name>
    <dbReference type="NCBI Taxonomy" id="249248"/>
    <lineage>
        <taxon>Eukaryota</taxon>
        <taxon>Metazoa</taxon>
        <taxon>Spiralia</taxon>
        <taxon>Gnathifera</taxon>
        <taxon>Rotifera</taxon>
        <taxon>Eurotatoria</taxon>
        <taxon>Bdelloidea</taxon>
        <taxon>Adinetida</taxon>
        <taxon>Adinetidae</taxon>
        <taxon>Adineta</taxon>
    </lineage>
</organism>
<dbReference type="Proteomes" id="UP000663852">
    <property type="component" value="Unassembled WGS sequence"/>
</dbReference>
<name>A0A814L2K3_ADIRI</name>
<accession>A0A814L2K3</accession>
<gene>
    <name evidence="2" type="ORF">EDS130_LOCUS17822</name>
</gene>
<proteinExistence type="predicted"/>
<dbReference type="EMBL" id="CAJNOJ010000081">
    <property type="protein sequence ID" value="CAF1059076.1"/>
    <property type="molecule type" value="Genomic_DNA"/>
</dbReference>
<dbReference type="AlphaFoldDB" id="A0A814L2K3"/>
<keyword evidence="1" id="KW-1133">Transmembrane helix</keyword>
<keyword evidence="1" id="KW-0472">Membrane</keyword>
<evidence type="ECO:0000256" key="1">
    <source>
        <dbReference type="SAM" id="Phobius"/>
    </source>
</evidence>
<feature type="transmembrane region" description="Helical" evidence="1">
    <location>
        <begin position="33"/>
        <end position="53"/>
    </location>
</feature>
<evidence type="ECO:0000313" key="2">
    <source>
        <dbReference type="EMBL" id="CAF1059076.1"/>
    </source>
</evidence>
<comment type="caution">
    <text evidence="2">The sequence shown here is derived from an EMBL/GenBank/DDBJ whole genome shotgun (WGS) entry which is preliminary data.</text>
</comment>